<proteinExistence type="predicted"/>
<gene>
    <name evidence="2" type="ORF">QA636_05135</name>
</gene>
<feature type="signal peptide" evidence="1">
    <location>
        <begin position="1"/>
        <end position="18"/>
    </location>
</feature>
<dbReference type="EMBL" id="CP121646">
    <property type="protein sequence ID" value="WFU64932.1"/>
    <property type="molecule type" value="Genomic_DNA"/>
</dbReference>
<evidence type="ECO:0000313" key="2">
    <source>
        <dbReference type="EMBL" id="WFU64932.1"/>
    </source>
</evidence>
<feature type="chain" id="PRO_5046212123" evidence="1">
    <location>
        <begin position="19"/>
        <end position="469"/>
    </location>
</feature>
<keyword evidence="1" id="KW-0732">Signal</keyword>
<evidence type="ECO:0000313" key="3">
    <source>
        <dbReference type="Proteomes" id="UP001221546"/>
    </source>
</evidence>
<organism evidence="2 3">
    <name type="scientific">Bradyrhizobium brasilense</name>
    <dbReference type="NCBI Taxonomy" id="1419277"/>
    <lineage>
        <taxon>Bacteria</taxon>
        <taxon>Pseudomonadati</taxon>
        <taxon>Pseudomonadota</taxon>
        <taxon>Alphaproteobacteria</taxon>
        <taxon>Hyphomicrobiales</taxon>
        <taxon>Nitrobacteraceae</taxon>
        <taxon>Bradyrhizobium</taxon>
    </lineage>
</organism>
<keyword evidence="3" id="KW-1185">Reference proteome</keyword>
<dbReference type="Proteomes" id="UP001221546">
    <property type="component" value="Chromosome"/>
</dbReference>
<evidence type="ECO:0000256" key="1">
    <source>
        <dbReference type="SAM" id="SignalP"/>
    </source>
</evidence>
<reference evidence="2 3" key="1">
    <citation type="submission" date="2023-04" db="EMBL/GenBank/DDBJ databases">
        <title>Australian commercial rhizobial inoculants.</title>
        <authorList>
            <person name="Kohlmeier M.G."/>
            <person name="O'Hara G.W."/>
            <person name="Colombi E."/>
            <person name="Ramsay J.P."/>
            <person name="Terpolilli J."/>
        </authorList>
    </citation>
    <scope>NUCLEOTIDE SEQUENCE [LARGE SCALE GENOMIC DNA]</scope>
    <source>
        <strain evidence="2 3">CB627</strain>
    </source>
</reference>
<name>A0ABY8JMK1_9BRAD</name>
<sequence length="469" mass="52116">MKKMLMSLIICCATSVTAHGQTAGMSDITVLSVDVGRFEWGNKIIHVYENTRNQSVAATAIEKWQFVIEPLLSTRKTANGEIEYQKFLMDPLVVKHGKHEHLKRRNRVLVPLDLITNDARDRALDAITFVYPNSVKPPKDCRLGRSNVDILPLVEITISSSDIERPDGMMARNVAIAEKTQSFLTAPKQLFLKFDVWEKDNSGEEEVLDRFLKFLPFMQLDATVSFSVKSTKFNIAAIDIEKLKNTKLWIDLNGSGGVGTVSRHDLRTLAQEAAVSVRGTFTVEDPASFDQSFIQGLLSSARDVTADERFFQSEQGKSTYNADDLKPDTITKELNKVWTKDQGKDEWTLNTSSSANASFLDIISAGASGSLSTSKLKEWLKEHSIESDIQGNKIIAKSIALKQVNLSDFASRFNYGTEYRNVSGAKANLRTVIFGQPPAPNANPARFPSLAEQCDNKDGLKSMSSFFAQ</sequence>
<protein>
    <submittedName>
        <fullName evidence="2">Uncharacterized protein</fullName>
    </submittedName>
</protein>
<accession>A0ABY8JMK1</accession>
<dbReference type="RefSeq" id="WP_310885539.1">
    <property type="nucleotide sequence ID" value="NZ_CP121646.1"/>
</dbReference>